<dbReference type="InterPro" id="IPR029055">
    <property type="entry name" value="Ntn_hydrolases_N"/>
</dbReference>
<dbReference type="SUPFAM" id="SSF56235">
    <property type="entry name" value="N-terminal nucleophile aminohydrolases (Ntn hydrolases)"/>
    <property type="match status" value="1"/>
</dbReference>
<proteinExistence type="inferred from homology"/>
<dbReference type="Gene3D" id="1.10.1400.10">
    <property type="match status" value="1"/>
</dbReference>
<name>A0A7Y9ZMP8_9ACTN</name>
<dbReference type="InterPro" id="IPR043147">
    <property type="entry name" value="Penicillin_amidase_A-knob"/>
</dbReference>
<keyword evidence="4" id="KW-0378">Hydrolase</keyword>
<dbReference type="GO" id="GO:0046872">
    <property type="term" value="F:metal ion binding"/>
    <property type="evidence" value="ECO:0007669"/>
    <property type="project" value="UniProtKB-KW"/>
</dbReference>
<comment type="similarity">
    <text evidence="1">Belongs to the peptidase S45 family.</text>
</comment>
<evidence type="ECO:0000256" key="3">
    <source>
        <dbReference type="PIRSR" id="PIRSR001227-2"/>
    </source>
</evidence>
<gene>
    <name evidence="4" type="ORF">BJ993_003471</name>
</gene>
<protein>
    <submittedName>
        <fullName evidence="4">Penicillin amidase</fullName>
        <ecNumber evidence="4">3.5.1.11</ecNumber>
    </submittedName>
</protein>
<dbReference type="PANTHER" id="PTHR34218:SF4">
    <property type="entry name" value="ACYL-HOMOSERINE LACTONE ACYLASE QUIP"/>
    <property type="match status" value="1"/>
</dbReference>
<dbReference type="PANTHER" id="PTHR34218">
    <property type="entry name" value="PEPTIDASE S45 PENICILLIN AMIDASE"/>
    <property type="match status" value="1"/>
</dbReference>
<evidence type="ECO:0000256" key="2">
    <source>
        <dbReference type="PIRSR" id="PIRSR001227-1"/>
    </source>
</evidence>
<dbReference type="EC" id="3.5.1.11" evidence="4"/>
<dbReference type="Gene3D" id="3.60.20.10">
    <property type="entry name" value="Glutamine Phosphoribosylpyrophosphate, subunit 1, domain 1"/>
    <property type="match status" value="2"/>
</dbReference>
<feature type="active site" description="Nucleophile" evidence="2">
    <location>
        <position position="170"/>
    </location>
</feature>
<organism evidence="4 5">
    <name type="scientific">Nocardioides aromaticivorans</name>
    <dbReference type="NCBI Taxonomy" id="200618"/>
    <lineage>
        <taxon>Bacteria</taxon>
        <taxon>Bacillati</taxon>
        <taxon>Actinomycetota</taxon>
        <taxon>Actinomycetes</taxon>
        <taxon>Propionibacteriales</taxon>
        <taxon>Nocardioidaceae</taxon>
        <taxon>Nocardioides</taxon>
    </lineage>
</organism>
<sequence length="632" mass="66559">MARLFRDAYGVPHLRADSVTDLAHGQGRVTAHDRAWQLEWLRLRATSGTAAVVGGEVAQAWDAFARGARLEETARRAYDGCTPETQAFTRAYAAGVNAGLAASGPAAVPELAHLGQVPGEWEPWTPMATFLAQQVLFGTIGSQLWDRLAREVLGDDARLLSHEGPQAAGSNAWVAGGGRTASGFPLIGGDPHRNLEQPGVYQQVRLVCEDPDDSFDVLGYTFVGVPGVQHFAHASEVAWAITNACADYQDVVEDGSGLPLGNGLSVRTASWVLGALGFDALLPLLRARTVDDVDRAFDHWVEPVNNLVIADRGGALRYRIAGRVPVRDDAGEWVGWLGEPNRADAGPDGVLVTANERRGPESAAVGSSFSPPYRAERIRALLGDRVGLTAEDFAAIHDDALLPTVGLLSRLVPGAFDDFDGVMAADSAPAARFAAWRSALVRRLAAEPALAGLLAPGPAHDHGPLFAWSMDPVVHLGLALPTLAAEALAGRAPFGIDLPALARAALDDIAGADLPASWGETHVAQPTHALAEAGFDAGIPLLPVSGDQDAVRTMGSWPGITDAATRGAVARYVWDLADRGAGGWVVPTGASGLPGPHHADQLRPWLEGRLLPIVTDWDQLVEDSAFAKNASA</sequence>
<evidence type="ECO:0000256" key="1">
    <source>
        <dbReference type="ARBA" id="ARBA00006586"/>
    </source>
</evidence>
<dbReference type="Gene3D" id="1.10.439.10">
    <property type="entry name" value="Penicillin Amidohydrolase, domain 1"/>
    <property type="match status" value="1"/>
</dbReference>
<reference evidence="4 5" key="1">
    <citation type="submission" date="2020-07" db="EMBL/GenBank/DDBJ databases">
        <title>Sequencing the genomes of 1000 actinobacteria strains.</title>
        <authorList>
            <person name="Klenk H.-P."/>
        </authorList>
    </citation>
    <scope>NUCLEOTIDE SEQUENCE [LARGE SCALE GENOMIC DNA]</scope>
    <source>
        <strain evidence="4 5">DSM 15131</strain>
    </source>
</reference>
<dbReference type="GO" id="GO:0017000">
    <property type="term" value="P:antibiotic biosynthetic process"/>
    <property type="evidence" value="ECO:0007669"/>
    <property type="project" value="InterPro"/>
</dbReference>
<dbReference type="InterPro" id="IPR002692">
    <property type="entry name" value="S45"/>
</dbReference>
<comment type="caution">
    <text evidence="4">The sequence shown here is derived from an EMBL/GenBank/DDBJ whole genome shotgun (WGS) entry which is preliminary data.</text>
</comment>
<accession>A0A7Y9ZMP8</accession>
<dbReference type="RefSeq" id="WP_179650237.1">
    <property type="nucleotide sequence ID" value="NZ_JACBZM010000001.1"/>
</dbReference>
<dbReference type="GO" id="GO:0008953">
    <property type="term" value="F:penicillin amidase activity"/>
    <property type="evidence" value="ECO:0007669"/>
    <property type="project" value="UniProtKB-EC"/>
</dbReference>
<feature type="binding site" evidence="3">
    <location>
        <position position="250"/>
    </location>
    <ligand>
        <name>Ca(2+)</name>
        <dbReference type="ChEBI" id="CHEBI:29108"/>
    </ligand>
</feature>
<comment type="cofactor">
    <cofactor evidence="3">
        <name>Ca(2+)</name>
        <dbReference type="ChEBI" id="CHEBI:29108"/>
    </cofactor>
    <text evidence="3">Binds 1 Ca(2+) ion per dimer.</text>
</comment>
<evidence type="ECO:0000313" key="4">
    <source>
        <dbReference type="EMBL" id="NYI46391.1"/>
    </source>
</evidence>
<dbReference type="AlphaFoldDB" id="A0A7Y9ZMP8"/>
<dbReference type="InterPro" id="IPR014395">
    <property type="entry name" value="Pen/GL7ACA/AHL_acylase"/>
</dbReference>
<dbReference type="EMBL" id="JACBZM010000001">
    <property type="protein sequence ID" value="NYI46391.1"/>
    <property type="molecule type" value="Genomic_DNA"/>
</dbReference>
<dbReference type="Proteomes" id="UP000562045">
    <property type="component" value="Unassembled WGS sequence"/>
</dbReference>
<evidence type="ECO:0000313" key="5">
    <source>
        <dbReference type="Proteomes" id="UP000562045"/>
    </source>
</evidence>
<keyword evidence="3" id="KW-0479">Metal-binding</keyword>
<dbReference type="PIRSF" id="PIRSF001227">
    <property type="entry name" value="Pen_acylase"/>
    <property type="match status" value="1"/>
</dbReference>
<dbReference type="InterPro" id="IPR023343">
    <property type="entry name" value="Penicillin_amidase_dom1"/>
</dbReference>
<feature type="binding site" evidence="3">
    <location>
        <position position="247"/>
    </location>
    <ligand>
        <name>Ca(2+)</name>
        <dbReference type="ChEBI" id="CHEBI:29108"/>
    </ligand>
</feature>
<dbReference type="Pfam" id="PF01804">
    <property type="entry name" value="Penicil_amidase"/>
    <property type="match status" value="2"/>
</dbReference>
<keyword evidence="3" id="KW-0106">Calcium</keyword>